<protein>
    <submittedName>
        <fullName evidence="2">Uncharacterized protein</fullName>
    </submittedName>
</protein>
<dbReference type="EMBL" id="GBXM01030886">
    <property type="protein sequence ID" value="JAH77691.1"/>
    <property type="molecule type" value="Transcribed_RNA"/>
</dbReference>
<keyword evidence="1" id="KW-1133">Transmembrane helix</keyword>
<dbReference type="AlphaFoldDB" id="A0A0E9VI47"/>
<keyword evidence="1" id="KW-0812">Transmembrane</keyword>
<proteinExistence type="predicted"/>
<keyword evidence="1" id="KW-0472">Membrane</keyword>
<reference evidence="2" key="2">
    <citation type="journal article" date="2015" name="Fish Shellfish Immunol.">
        <title>Early steps in the European eel (Anguilla anguilla)-Vibrio vulnificus interaction in the gills: Role of the RtxA13 toxin.</title>
        <authorList>
            <person name="Callol A."/>
            <person name="Pajuelo D."/>
            <person name="Ebbesson L."/>
            <person name="Teles M."/>
            <person name="MacKenzie S."/>
            <person name="Amaro C."/>
        </authorList>
    </citation>
    <scope>NUCLEOTIDE SEQUENCE</scope>
</reference>
<evidence type="ECO:0000313" key="2">
    <source>
        <dbReference type="EMBL" id="JAH77691.1"/>
    </source>
</evidence>
<organism evidence="2">
    <name type="scientific">Anguilla anguilla</name>
    <name type="common">European freshwater eel</name>
    <name type="synonym">Muraena anguilla</name>
    <dbReference type="NCBI Taxonomy" id="7936"/>
    <lineage>
        <taxon>Eukaryota</taxon>
        <taxon>Metazoa</taxon>
        <taxon>Chordata</taxon>
        <taxon>Craniata</taxon>
        <taxon>Vertebrata</taxon>
        <taxon>Euteleostomi</taxon>
        <taxon>Actinopterygii</taxon>
        <taxon>Neopterygii</taxon>
        <taxon>Teleostei</taxon>
        <taxon>Anguilliformes</taxon>
        <taxon>Anguillidae</taxon>
        <taxon>Anguilla</taxon>
    </lineage>
</organism>
<name>A0A0E9VI47_ANGAN</name>
<accession>A0A0E9VI47</accession>
<evidence type="ECO:0000256" key="1">
    <source>
        <dbReference type="SAM" id="Phobius"/>
    </source>
</evidence>
<reference evidence="2" key="1">
    <citation type="submission" date="2014-11" db="EMBL/GenBank/DDBJ databases">
        <authorList>
            <person name="Amaro Gonzalez C."/>
        </authorList>
    </citation>
    <scope>NUCLEOTIDE SEQUENCE</scope>
</reference>
<feature type="transmembrane region" description="Helical" evidence="1">
    <location>
        <begin position="12"/>
        <end position="30"/>
    </location>
</feature>
<sequence>MHLFSEYCISIMFLFYFYFIFVCTIQQCLMKRSNTT</sequence>